<comment type="subcellular location">
    <subcellularLocation>
        <location evidence="1">Cell membrane</location>
        <topology evidence="1">Multi-pass membrane protein</topology>
    </subcellularLocation>
</comment>
<dbReference type="GO" id="GO:0005524">
    <property type="term" value="F:ATP binding"/>
    <property type="evidence" value="ECO:0007669"/>
    <property type="project" value="UniProtKB-KW"/>
</dbReference>
<dbReference type="CDD" id="cd18547">
    <property type="entry name" value="ABC_6TM_Tm288_like"/>
    <property type="match status" value="1"/>
</dbReference>
<evidence type="ECO:0000259" key="12">
    <source>
        <dbReference type="PROSITE" id="PS50929"/>
    </source>
</evidence>
<feature type="transmembrane region" description="Helical" evidence="10">
    <location>
        <begin position="42"/>
        <end position="67"/>
    </location>
</feature>
<dbReference type="Pfam" id="PF00664">
    <property type="entry name" value="ABC_membrane"/>
    <property type="match status" value="1"/>
</dbReference>
<dbReference type="InterPro" id="IPR017871">
    <property type="entry name" value="ABC_transporter-like_CS"/>
</dbReference>
<feature type="transmembrane region" description="Helical" evidence="10">
    <location>
        <begin position="284"/>
        <end position="311"/>
    </location>
</feature>
<evidence type="ECO:0000256" key="5">
    <source>
        <dbReference type="ARBA" id="ARBA00022741"/>
    </source>
</evidence>
<dbReference type="PROSITE" id="PS50893">
    <property type="entry name" value="ABC_TRANSPORTER_2"/>
    <property type="match status" value="1"/>
</dbReference>
<feature type="domain" description="ABC transmembrane type-1" evidence="12">
    <location>
        <begin position="43"/>
        <end position="333"/>
    </location>
</feature>
<evidence type="ECO:0000313" key="13">
    <source>
        <dbReference type="EMBL" id="MDA3732012.1"/>
    </source>
</evidence>
<evidence type="ECO:0000256" key="10">
    <source>
        <dbReference type="SAM" id="Phobius"/>
    </source>
</evidence>
<organism evidence="13 14">
    <name type="scientific">Holtiella tumoricola</name>
    <dbReference type="NCBI Taxonomy" id="3018743"/>
    <lineage>
        <taxon>Bacteria</taxon>
        <taxon>Bacillati</taxon>
        <taxon>Bacillota</taxon>
        <taxon>Clostridia</taxon>
        <taxon>Lachnospirales</taxon>
        <taxon>Cellulosilyticaceae</taxon>
        <taxon>Holtiella</taxon>
    </lineage>
</organism>
<dbReference type="InterPro" id="IPR003593">
    <property type="entry name" value="AAA+_ATPase"/>
</dbReference>
<dbReference type="RefSeq" id="WP_053984643.1">
    <property type="nucleotide sequence ID" value="NZ_JAQIFT010000044.1"/>
</dbReference>
<dbReference type="PANTHER" id="PTHR24221">
    <property type="entry name" value="ATP-BINDING CASSETTE SUB-FAMILY B"/>
    <property type="match status" value="1"/>
</dbReference>
<evidence type="ECO:0000256" key="4">
    <source>
        <dbReference type="ARBA" id="ARBA00022692"/>
    </source>
</evidence>
<name>A0AA42DN74_9FIRM</name>
<dbReference type="AlphaFoldDB" id="A0AA42DN74"/>
<dbReference type="InterPro" id="IPR027417">
    <property type="entry name" value="P-loop_NTPase"/>
</dbReference>
<feature type="transmembrane region" description="Helical" evidence="10">
    <location>
        <begin position="174"/>
        <end position="201"/>
    </location>
</feature>
<evidence type="ECO:0000256" key="7">
    <source>
        <dbReference type="ARBA" id="ARBA00022989"/>
    </source>
</evidence>
<evidence type="ECO:0000259" key="11">
    <source>
        <dbReference type="PROSITE" id="PS50893"/>
    </source>
</evidence>
<dbReference type="Proteomes" id="UP001169242">
    <property type="component" value="Unassembled WGS sequence"/>
</dbReference>
<evidence type="ECO:0000256" key="8">
    <source>
        <dbReference type="ARBA" id="ARBA00023136"/>
    </source>
</evidence>
<dbReference type="PROSITE" id="PS00211">
    <property type="entry name" value="ABC_TRANSPORTER_1"/>
    <property type="match status" value="1"/>
</dbReference>
<keyword evidence="7 10" id="KW-1133">Transmembrane helix</keyword>
<evidence type="ECO:0000256" key="2">
    <source>
        <dbReference type="ARBA" id="ARBA00022448"/>
    </source>
</evidence>
<dbReference type="InterPro" id="IPR039421">
    <property type="entry name" value="Type_1_exporter"/>
</dbReference>
<dbReference type="SUPFAM" id="SSF52540">
    <property type="entry name" value="P-loop containing nucleoside triphosphate hydrolases"/>
    <property type="match status" value="1"/>
</dbReference>
<dbReference type="SMART" id="SM00382">
    <property type="entry name" value="AAA"/>
    <property type="match status" value="1"/>
</dbReference>
<keyword evidence="6 13" id="KW-0067">ATP-binding</keyword>
<dbReference type="InterPro" id="IPR003439">
    <property type="entry name" value="ABC_transporter-like_ATP-bd"/>
</dbReference>
<sequence length="637" mass="70555">MKPNNARDIKGSPPPFPGKPKANKKTIKRLLGYVSGSHKLELAVIIVCILVSAFAGVAGSVFIGTLIDDYITPLVGIANPSFMPLFRMIMIMAVVYIVGVFSTWFYNFLMVGIAQGVLKKIRDELFAHMQRLPIKYFDTHSNGDIMSRYTNDTDTLRQMIAQSLPQLFSSVVSIVFVFVAMVTTSIYLTIIVILSLILMLYCTGKIAGKSGHYFLKQQESIGKTNGFIEEMIEGQKVVKVFCHEEEAKIDFDKLNDELCENATQANRFANILMPIMGNMGHLQYVLLAIVGGAFAVTGFGGVTLGAIASFLQLSKSFTMPISQVSQQLNSVIMALAGAERIFDLMDETVEEDQGYVTLVNAKEEDGELRECKERTGIWAWKHPHEDGTVTYTQVMGDVRFFDVDFGYNEEKIVLHNVTLYAKPGQKIAFVGATGAGKTTITNLINRFYDLADGKIRYDGININKIKKDDLRRSLGIVLQDTHLFTGTVLENIRYGKLDATDEEIYAAAKRANAHAFISMLPQGYHTVLEGDGSGLSQGQRQLLAIARAAVADPPVMILDEATSSIDTRTEAIVQKGMDALMHGRTVFVIAHRLSTVQNADSIMVLEQGHIIERGTHEELIEQRGKYYQLYTGAFELS</sequence>
<evidence type="ECO:0000256" key="6">
    <source>
        <dbReference type="ARBA" id="ARBA00022840"/>
    </source>
</evidence>
<dbReference type="Gene3D" id="1.20.1560.10">
    <property type="entry name" value="ABC transporter type 1, transmembrane domain"/>
    <property type="match status" value="1"/>
</dbReference>
<protein>
    <submittedName>
        <fullName evidence="13">ABC transporter ATP-binding protein</fullName>
    </submittedName>
</protein>
<dbReference type="EMBL" id="JAQIFT010000044">
    <property type="protein sequence ID" value="MDA3732012.1"/>
    <property type="molecule type" value="Genomic_DNA"/>
</dbReference>
<dbReference type="Gene3D" id="3.40.50.300">
    <property type="entry name" value="P-loop containing nucleotide triphosphate hydrolases"/>
    <property type="match status" value="1"/>
</dbReference>
<dbReference type="InterPro" id="IPR011527">
    <property type="entry name" value="ABC1_TM_dom"/>
</dbReference>
<proteinExistence type="predicted"/>
<accession>A0AA42DN74</accession>
<dbReference type="GO" id="GO:0016887">
    <property type="term" value="F:ATP hydrolysis activity"/>
    <property type="evidence" value="ECO:0007669"/>
    <property type="project" value="InterPro"/>
</dbReference>
<feature type="transmembrane region" description="Helical" evidence="10">
    <location>
        <begin position="88"/>
        <end position="109"/>
    </location>
</feature>
<evidence type="ECO:0000256" key="9">
    <source>
        <dbReference type="SAM" id="MobiDB-lite"/>
    </source>
</evidence>
<dbReference type="FunFam" id="3.40.50.300:FF:000287">
    <property type="entry name" value="Multidrug ABC transporter ATP-binding protein"/>
    <property type="match status" value="1"/>
</dbReference>
<dbReference type="CDD" id="cd03254">
    <property type="entry name" value="ABCC_Glucan_exporter_like"/>
    <property type="match status" value="1"/>
</dbReference>
<keyword evidence="4 10" id="KW-0812">Transmembrane</keyword>
<dbReference type="FunFam" id="1.20.1560.10:FF:000011">
    <property type="entry name" value="Multidrug ABC transporter ATP-binding protein"/>
    <property type="match status" value="1"/>
</dbReference>
<dbReference type="InterPro" id="IPR036640">
    <property type="entry name" value="ABC1_TM_sf"/>
</dbReference>
<keyword evidence="8 10" id="KW-0472">Membrane</keyword>
<evidence type="ECO:0000313" key="14">
    <source>
        <dbReference type="Proteomes" id="UP001169242"/>
    </source>
</evidence>
<keyword evidence="2" id="KW-0813">Transport</keyword>
<dbReference type="GO" id="GO:0005886">
    <property type="term" value="C:plasma membrane"/>
    <property type="evidence" value="ECO:0007669"/>
    <property type="project" value="UniProtKB-SubCell"/>
</dbReference>
<comment type="caution">
    <text evidence="13">The sequence shown here is derived from an EMBL/GenBank/DDBJ whole genome shotgun (WGS) entry which is preliminary data.</text>
</comment>
<feature type="region of interest" description="Disordered" evidence="9">
    <location>
        <begin position="1"/>
        <end position="22"/>
    </location>
</feature>
<dbReference type="PROSITE" id="PS50929">
    <property type="entry name" value="ABC_TM1F"/>
    <property type="match status" value="1"/>
</dbReference>
<dbReference type="GO" id="GO:0140359">
    <property type="term" value="F:ABC-type transporter activity"/>
    <property type="evidence" value="ECO:0007669"/>
    <property type="project" value="InterPro"/>
</dbReference>
<dbReference type="Pfam" id="PF00005">
    <property type="entry name" value="ABC_tran"/>
    <property type="match status" value="1"/>
</dbReference>
<reference evidence="13" key="1">
    <citation type="journal article" date="2023" name="Int. J. Syst. Evol. Microbiol.">
        <title>&lt;i&gt;Holtiella tumoricola&lt;/i&gt; gen. nov. sp. nov., isolated from a human clinical sample.</title>
        <authorList>
            <person name="Allen-Vercoe E."/>
            <person name="Daigneault M.C."/>
            <person name="Vancuren S.J."/>
            <person name="Cochrane K."/>
            <person name="O'Neal L.L."/>
            <person name="Sankaranarayanan K."/>
            <person name="Lawson P.A."/>
        </authorList>
    </citation>
    <scope>NUCLEOTIDE SEQUENCE</scope>
    <source>
        <strain evidence="13">CC70A</strain>
    </source>
</reference>
<dbReference type="SUPFAM" id="SSF90123">
    <property type="entry name" value="ABC transporter transmembrane region"/>
    <property type="match status" value="1"/>
</dbReference>
<dbReference type="PANTHER" id="PTHR24221:SF499">
    <property type="entry name" value="FATTY ACID ABC TRANSPORTER ATP-BINDING_PERMEASE PROTEIN"/>
    <property type="match status" value="1"/>
</dbReference>
<feature type="domain" description="ABC transporter" evidence="11">
    <location>
        <begin position="398"/>
        <end position="632"/>
    </location>
</feature>
<evidence type="ECO:0000256" key="1">
    <source>
        <dbReference type="ARBA" id="ARBA00004651"/>
    </source>
</evidence>
<keyword evidence="5" id="KW-0547">Nucleotide-binding</keyword>
<evidence type="ECO:0000256" key="3">
    <source>
        <dbReference type="ARBA" id="ARBA00022475"/>
    </source>
</evidence>
<gene>
    <name evidence="13" type="ORF">PBV87_11020</name>
</gene>
<keyword evidence="3" id="KW-1003">Cell membrane</keyword>
<feature type="compositionally biased region" description="Basic and acidic residues" evidence="9">
    <location>
        <begin position="1"/>
        <end position="10"/>
    </location>
</feature>
<keyword evidence="14" id="KW-1185">Reference proteome</keyword>